<dbReference type="EMBL" id="JAEKNQ010000019">
    <property type="protein sequence ID" value="MBJ7602494.1"/>
    <property type="molecule type" value="Genomic_DNA"/>
</dbReference>
<evidence type="ECO:0000313" key="2">
    <source>
        <dbReference type="EMBL" id="MBJ7602494.1"/>
    </source>
</evidence>
<gene>
    <name evidence="2" type="ORF">JF888_04765</name>
</gene>
<dbReference type="RefSeq" id="WP_338177039.1">
    <property type="nucleotide sequence ID" value="NZ_JAEKNQ010000019.1"/>
</dbReference>
<evidence type="ECO:0000313" key="3">
    <source>
        <dbReference type="Proteomes" id="UP000620075"/>
    </source>
</evidence>
<proteinExistence type="predicted"/>
<dbReference type="AlphaFoldDB" id="A0A934ND17"/>
<reference evidence="2 3" key="1">
    <citation type="submission" date="2020-10" db="EMBL/GenBank/DDBJ databases">
        <title>Ca. Dormibacterota MAGs.</title>
        <authorList>
            <person name="Montgomery K."/>
        </authorList>
    </citation>
    <scope>NUCLEOTIDE SEQUENCE [LARGE SCALE GENOMIC DNA]</scope>
    <source>
        <strain evidence="2">SC8811_S16_3</strain>
    </source>
</reference>
<sequence length="59" mass="6717">MHAIDLELTSAEGELRQLQARLRVVPVNDVQLREALERALISKQERVGRLRTRQGSVPL</sequence>
<protein>
    <submittedName>
        <fullName evidence="2">Uncharacterized protein</fullName>
    </submittedName>
</protein>
<accession>A0A934ND17</accession>
<evidence type="ECO:0000256" key="1">
    <source>
        <dbReference type="SAM" id="Coils"/>
    </source>
</evidence>
<dbReference type="Proteomes" id="UP000620075">
    <property type="component" value="Unassembled WGS sequence"/>
</dbReference>
<keyword evidence="1" id="KW-0175">Coiled coil</keyword>
<feature type="coiled-coil region" evidence="1">
    <location>
        <begin position="1"/>
        <end position="53"/>
    </location>
</feature>
<organism evidence="2 3">
    <name type="scientific">Candidatus Dormiibacter inghamiae</name>
    <dbReference type="NCBI Taxonomy" id="3127013"/>
    <lineage>
        <taxon>Bacteria</taxon>
        <taxon>Bacillati</taxon>
        <taxon>Candidatus Dormiibacterota</taxon>
        <taxon>Candidatus Dormibacteria</taxon>
        <taxon>Candidatus Dormibacterales</taxon>
        <taxon>Candidatus Dormibacteraceae</taxon>
        <taxon>Candidatus Dormiibacter</taxon>
    </lineage>
</organism>
<comment type="caution">
    <text evidence="2">The sequence shown here is derived from an EMBL/GenBank/DDBJ whole genome shotgun (WGS) entry which is preliminary data.</text>
</comment>
<name>A0A934ND17_9BACT</name>